<reference evidence="1 2" key="1">
    <citation type="journal article" date="2016" name="Nat. Commun.">
        <title>Thousands of microbial genomes shed light on interconnected biogeochemical processes in an aquifer system.</title>
        <authorList>
            <person name="Anantharaman K."/>
            <person name="Brown C.T."/>
            <person name="Hug L.A."/>
            <person name="Sharon I."/>
            <person name="Castelle C.J."/>
            <person name="Probst A.J."/>
            <person name="Thomas B.C."/>
            <person name="Singh A."/>
            <person name="Wilkins M.J."/>
            <person name="Karaoz U."/>
            <person name="Brodie E.L."/>
            <person name="Williams K.H."/>
            <person name="Hubbard S.S."/>
            <person name="Banfield J.F."/>
        </authorList>
    </citation>
    <scope>NUCLEOTIDE SEQUENCE [LARGE SCALE GENOMIC DNA]</scope>
</reference>
<sequence>MPKENFSEETEKNKELLRQKLEDSSEIKVDPVISLETLLLYVKEKKRIMFIVDKDFNIYLSPGEHRYLLGRLKIEARDCLLSGGSFQILPNEILSFAYHELGPVIAAIPEATQNKIKRFLKSKGVQFR</sequence>
<accession>A0A1F6V7G2</accession>
<gene>
    <name evidence="1" type="ORF">A2642_00460</name>
</gene>
<evidence type="ECO:0000313" key="1">
    <source>
        <dbReference type="EMBL" id="OGI65671.1"/>
    </source>
</evidence>
<name>A0A1F6V7G2_9BACT</name>
<comment type="caution">
    <text evidence="1">The sequence shown here is derived from an EMBL/GenBank/DDBJ whole genome shotgun (WGS) entry which is preliminary data.</text>
</comment>
<evidence type="ECO:0000313" key="2">
    <source>
        <dbReference type="Proteomes" id="UP000178700"/>
    </source>
</evidence>
<proteinExistence type="predicted"/>
<dbReference type="EMBL" id="MFTJ01000023">
    <property type="protein sequence ID" value="OGI65671.1"/>
    <property type="molecule type" value="Genomic_DNA"/>
</dbReference>
<organism evidence="1 2">
    <name type="scientific">Candidatus Nomurabacteria bacterium RIFCSPHIGHO2_01_FULL_39_10</name>
    <dbReference type="NCBI Taxonomy" id="1801733"/>
    <lineage>
        <taxon>Bacteria</taxon>
        <taxon>Candidatus Nomuraibacteriota</taxon>
    </lineage>
</organism>
<dbReference type="Proteomes" id="UP000178700">
    <property type="component" value="Unassembled WGS sequence"/>
</dbReference>
<protein>
    <submittedName>
        <fullName evidence="1">Uncharacterized protein</fullName>
    </submittedName>
</protein>
<dbReference type="AlphaFoldDB" id="A0A1F6V7G2"/>